<protein>
    <recommendedName>
        <fullName evidence="8">ABC-transporter type IV</fullName>
    </recommendedName>
</protein>
<dbReference type="PANTHER" id="PTHR31746:SF2">
    <property type="entry name" value="TRANSMEMBRANE PROTEIN 229A"/>
    <property type="match status" value="1"/>
</dbReference>
<dbReference type="EMBL" id="JADCKB010000001">
    <property type="protein sequence ID" value="MBE5038870.1"/>
    <property type="molecule type" value="Genomic_DNA"/>
</dbReference>
<organism evidence="6 7">
    <name type="scientific">Ructibacterium gallinarum</name>
    <dbReference type="NCBI Taxonomy" id="2779355"/>
    <lineage>
        <taxon>Bacteria</taxon>
        <taxon>Bacillati</taxon>
        <taxon>Bacillota</taxon>
        <taxon>Clostridia</taxon>
        <taxon>Eubacteriales</taxon>
        <taxon>Oscillospiraceae</taxon>
        <taxon>Ructibacterium</taxon>
    </lineage>
</organism>
<feature type="transmembrane region" description="Helical" evidence="5">
    <location>
        <begin position="64"/>
        <end position="85"/>
    </location>
</feature>
<keyword evidence="3 5" id="KW-1133">Transmembrane helix</keyword>
<keyword evidence="4 5" id="KW-0472">Membrane</keyword>
<evidence type="ECO:0000256" key="1">
    <source>
        <dbReference type="ARBA" id="ARBA00004141"/>
    </source>
</evidence>
<feature type="transmembrane region" description="Helical" evidence="5">
    <location>
        <begin position="38"/>
        <end position="58"/>
    </location>
</feature>
<evidence type="ECO:0000256" key="3">
    <source>
        <dbReference type="ARBA" id="ARBA00022989"/>
    </source>
</evidence>
<dbReference type="AlphaFoldDB" id="A0A9D5M1J1"/>
<evidence type="ECO:0000313" key="6">
    <source>
        <dbReference type="EMBL" id="MBE5038870.1"/>
    </source>
</evidence>
<keyword evidence="7" id="KW-1185">Reference proteome</keyword>
<name>A0A9D5M1J1_9FIRM</name>
<dbReference type="RefSeq" id="WP_226391437.1">
    <property type="nucleotide sequence ID" value="NZ_JADCKB010000001.1"/>
</dbReference>
<evidence type="ECO:0000256" key="4">
    <source>
        <dbReference type="ARBA" id="ARBA00023136"/>
    </source>
</evidence>
<reference evidence="6" key="1">
    <citation type="submission" date="2020-10" db="EMBL/GenBank/DDBJ databases">
        <title>ChiBAC.</title>
        <authorList>
            <person name="Zenner C."/>
            <person name="Hitch T.C.A."/>
            <person name="Clavel T."/>
        </authorList>
    </citation>
    <scope>NUCLEOTIDE SEQUENCE</scope>
    <source>
        <strain evidence="6">DSM 107454</strain>
    </source>
</reference>
<evidence type="ECO:0000313" key="7">
    <source>
        <dbReference type="Proteomes" id="UP000806542"/>
    </source>
</evidence>
<gene>
    <name evidence="6" type="ORF">INF28_00115</name>
</gene>
<comment type="caution">
    <text evidence="6">The sequence shown here is derived from an EMBL/GenBank/DDBJ whole genome shotgun (WGS) entry which is preliminary data.</text>
</comment>
<dbReference type="GO" id="GO:0016020">
    <property type="term" value="C:membrane"/>
    <property type="evidence" value="ECO:0007669"/>
    <property type="project" value="UniProtKB-SubCell"/>
</dbReference>
<dbReference type="PANTHER" id="PTHR31746">
    <property type="entry name" value="TRANSMEMBRANE PROTEIN 229 FAMILY MEMBER"/>
    <property type="match status" value="1"/>
</dbReference>
<evidence type="ECO:0008006" key="8">
    <source>
        <dbReference type="Google" id="ProtNLM"/>
    </source>
</evidence>
<sequence length="135" mass="15682">MLIRYIIYGLLGWNIEIIWTGFTSLASGSKNLMGHTSIWMFFIYGAAVFLFEPVHTWIANFHWFWRGCIWTILIFLIEMISGLLLKALGIQAWDYTGPTSVLGVIRLDYAPLWFMVGLIFEKIHHLLLSYHIGIK</sequence>
<keyword evidence="2 5" id="KW-0812">Transmembrane</keyword>
<comment type="subcellular location">
    <subcellularLocation>
        <location evidence="1">Membrane</location>
        <topology evidence="1">Multi-pass membrane protein</topology>
    </subcellularLocation>
</comment>
<feature type="transmembrane region" description="Helical" evidence="5">
    <location>
        <begin position="6"/>
        <end position="26"/>
    </location>
</feature>
<evidence type="ECO:0000256" key="2">
    <source>
        <dbReference type="ARBA" id="ARBA00022692"/>
    </source>
</evidence>
<dbReference type="Proteomes" id="UP000806542">
    <property type="component" value="Unassembled WGS sequence"/>
</dbReference>
<accession>A0A9D5M1J1</accession>
<proteinExistence type="predicted"/>
<evidence type="ECO:0000256" key="5">
    <source>
        <dbReference type="SAM" id="Phobius"/>
    </source>
</evidence>